<organism evidence="2 3">
    <name type="scientific">Herbaspirillum rubrisubalbicans Os34</name>
    <dbReference type="NCBI Taxonomy" id="1235827"/>
    <lineage>
        <taxon>Bacteria</taxon>
        <taxon>Pseudomonadati</taxon>
        <taxon>Pseudomonadota</taxon>
        <taxon>Betaproteobacteria</taxon>
        <taxon>Burkholderiales</taxon>
        <taxon>Oxalobacteraceae</taxon>
        <taxon>Herbaspirillum</taxon>
    </lineage>
</organism>
<dbReference type="EMBL" id="CP008956">
    <property type="protein sequence ID" value="QJP99840.1"/>
    <property type="molecule type" value="Genomic_DNA"/>
</dbReference>
<evidence type="ECO:0000256" key="1">
    <source>
        <dbReference type="SAM" id="MobiDB-lite"/>
    </source>
</evidence>
<dbReference type="Proteomes" id="UP000501648">
    <property type="component" value="Chromosome"/>
</dbReference>
<gene>
    <name evidence="2" type="ORF">C798_06230</name>
</gene>
<evidence type="ECO:0000313" key="3">
    <source>
        <dbReference type="Proteomes" id="UP000501648"/>
    </source>
</evidence>
<dbReference type="RefSeq" id="WP_017455480.1">
    <property type="nucleotide sequence ID" value="NZ_CP008956.1"/>
</dbReference>
<name>A0A6M3ZN36_9BURK</name>
<accession>A0A6M3ZN36</accession>
<dbReference type="AlphaFoldDB" id="A0A6M3ZN36"/>
<sequence length="103" mass="11674">MDDVGKNKTYFELLAERELLDRELTQARAREAESALKEIAERMWLFEFSPRDVEKAYRKHELVHGNPKVMREIRGKKAELSRGSLNLNGSDGAPEGAISVSGE</sequence>
<evidence type="ECO:0000313" key="2">
    <source>
        <dbReference type="EMBL" id="QJP99840.1"/>
    </source>
</evidence>
<proteinExistence type="predicted"/>
<protein>
    <submittedName>
        <fullName evidence="2">Uncharacterized protein</fullName>
    </submittedName>
</protein>
<reference evidence="2 3" key="1">
    <citation type="journal article" date="2012" name="J. Bacteriol.">
        <title>Genome sequence of the pathogenic Herbaspirillum seropedicae strain Os34, isolated from rice roots.</title>
        <authorList>
            <person name="Ye W."/>
            <person name="Ye S."/>
            <person name="Liu J."/>
            <person name="Chang S."/>
            <person name="Chen M."/>
            <person name="Zhu B."/>
            <person name="Guo L."/>
            <person name="An Q."/>
        </authorList>
    </citation>
    <scope>NUCLEOTIDE SEQUENCE [LARGE SCALE GENOMIC DNA]</scope>
    <source>
        <strain evidence="2 3">Os34</strain>
    </source>
</reference>
<feature type="region of interest" description="Disordered" evidence="1">
    <location>
        <begin position="81"/>
        <end position="103"/>
    </location>
</feature>